<evidence type="ECO:0000313" key="3">
    <source>
        <dbReference type="Proteomes" id="UP000001611"/>
    </source>
</evidence>
<keyword evidence="3" id="KW-1185">Reference proteome</keyword>
<dbReference type="KEGG" id="vda:VDAG_09183"/>
<dbReference type="InterPro" id="IPR004360">
    <property type="entry name" value="Glyas_Fos-R_dOase_dom"/>
</dbReference>
<dbReference type="HOGENOM" id="CLU_046006_6_1_1"/>
<dbReference type="InterPro" id="IPR029068">
    <property type="entry name" value="Glyas_Bleomycin-R_OHBP_Dase"/>
</dbReference>
<dbReference type="EMBL" id="DS572717">
    <property type="protein sequence ID" value="EGY18657.1"/>
    <property type="molecule type" value="Genomic_DNA"/>
</dbReference>
<dbReference type="Pfam" id="PF00903">
    <property type="entry name" value="Glyoxalase"/>
    <property type="match status" value="1"/>
</dbReference>
<dbReference type="PANTHER" id="PTHR35006">
    <property type="entry name" value="GLYOXALASE FAMILY PROTEIN (AFU_ORTHOLOGUE AFUA_5G14830)"/>
    <property type="match status" value="1"/>
</dbReference>
<dbReference type="PROSITE" id="PS51819">
    <property type="entry name" value="VOC"/>
    <property type="match status" value="1"/>
</dbReference>
<dbReference type="PANTHER" id="PTHR35006:SF2">
    <property type="entry name" value="GLYOXALASE FAMILY PROTEIN (AFU_ORTHOLOGUE AFUA_5G14830)"/>
    <property type="match status" value="1"/>
</dbReference>
<sequence length="144" mass="15960">MPLNHVSIPVGRHYTRMRDFYTSVLKPLGYSLYMEKLDTPNSRPLCGFQAGAGPDFWLGLGETKASIDAIRTFDGDNESTVSPVHLAFDAASQQQVDHFYENAIKSGARDNGKPGLRPYGKTYYAAFVIDPLGNNIEVVHLPRV</sequence>
<dbReference type="eggNOG" id="ENOG502S8NQ">
    <property type="taxonomic scope" value="Eukaryota"/>
</dbReference>
<dbReference type="SUPFAM" id="SSF54593">
    <property type="entry name" value="Glyoxalase/Bleomycin resistance protein/Dihydroxybiphenyl dioxygenase"/>
    <property type="match status" value="1"/>
</dbReference>
<dbReference type="GeneID" id="20710646"/>
<dbReference type="STRING" id="498257.G2XFQ9"/>
<dbReference type="OMA" id="IEVVCHQ"/>
<gene>
    <name evidence="2" type="ORF">VDAG_09183</name>
</gene>
<dbReference type="InterPro" id="IPR037523">
    <property type="entry name" value="VOC_core"/>
</dbReference>
<evidence type="ECO:0000259" key="1">
    <source>
        <dbReference type="PROSITE" id="PS51819"/>
    </source>
</evidence>
<dbReference type="RefSeq" id="XP_009653780.1">
    <property type="nucleotide sequence ID" value="XM_009655485.1"/>
</dbReference>
<accession>G2XFQ9</accession>
<name>G2XFQ9_VERDV</name>
<evidence type="ECO:0000313" key="2">
    <source>
        <dbReference type="EMBL" id="EGY18657.1"/>
    </source>
</evidence>
<proteinExistence type="predicted"/>
<protein>
    <submittedName>
        <fullName evidence="2">Glyoxalase/bleomycin resistance protein/dioxygenase</fullName>
    </submittedName>
</protein>
<feature type="domain" description="VOC" evidence="1">
    <location>
        <begin position="2"/>
        <end position="141"/>
    </location>
</feature>
<reference evidence="2 3" key="1">
    <citation type="submission" date="2008-03" db="EMBL/GenBank/DDBJ databases">
        <title>The Genome Sequence of Verticillium dahliae VdLs.17.</title>
        <authorList>
            <consortium name="The Broad Institute Genome Sequencing Platform"/>
            <person name="Ma L.-J.J."/>
            <person name="Klosterman S.J."/>
            <person name="Subbarao K."/>
            <person name="Dobinson K."/>
            <person name="Veronese P."/>
            <person name="Kang S."/>
            <person name="Gold S.E."/>
            <person name="Young S."/>
            <person name="Jaffe D."/>
            <person name="Gnerre S."/>
            <person name="Berlin A."/>
            <person name="Heiman D."/>
            <person name="Hepburn T."/>
            <person name="Sykes S."/>
            <person name="Alvarado L."/>
            <person name="Kodira C.D."/>
            <person name="Lander E."/>
            <person name="Galagan J."/>
            <person name="Nusbaum C."/>
            <person name="Birren B."/>
        </authorList>
    </citation>
    <scope>NUCLEOTIDE SEQUENCE [LARGE SCALE GENOMIC DNA]</scope>
    <source>
        <strain evidence="3">VdLs.17 / ATCC MYA-4575 / FGSC 10137</strain>
    </source>
</reference>
<dbReference type="CDD" id="cd07262">
    <property type="entry name" value="VOC_like"/>
    <property type="match status" value="1"/>
</dbReference>
<organism evidence="2 3">
    <name type="scientific">Verticillium dahliae (strain VdLs.17 / ATCC MYA-4575 / FGSC 10137)</name>
    <name type="common">Verticillium wilt</name>
    <dbReference type="NCBI Taxonomy" id="498257"/>
    <lineage>
        <taxon>Eukaryota</taxon>
        <taxon>Fungi</taxon>
        <taxon>Dikarya</taxon>
        <taxon>Ascomycota</taxon>
        <taxon>Pezizomycotina</taxon>
        <taxon>Sordariomycetes</taxon>
        <taxon>Hypocreomycetidae</taxon>
        <taxon>Glomerellales</taxon>
        <taxon>Plectosphaerellaceae</taxon>
        <taxon>Verticillium</taxon>
    </lineage>
</organism>
<dbReference type="AlphaFoldDB" id="G2XFQ9"/>
<dbReference type="Gene3D" id="3.10.180.10">
    <property type="entry name" value="2,3-Dihydroxybiphenyl 1,2-Dioxygenase, domain 1"/>
    <property type="match status" value="1"/>
</dbReference>
<dbReference type="Proteomes" id="UP000001611">
    <property type="component" value="Chromosome 4"/>
</dbReference>
<dbReference type="InParanoid" id="G2XFQ9"/>